<feature type="chain" id="PRO_5039258162" description="Lipoprotein" evidence="1">
    <location>
        <begin position="29"/>
        <end position="444"/>
    </location>
</feature>
<dbReference type="SUPFAM" id="SSF63829">
    <property type="entry name" value="Calcium-dependent phosphotriesterase"/>
    <property type="match status" value="1"/>
</dbReference>
<comment type="caution">
    <text evidence="2">The sequence shown here is derived from an EMBL/GenBank/DDBJ whole genome shotgun (WGS) entry which is preliminary data.</text>
</comment>
<feature type="signal peptide" evidence="1">
    <location>
        <begin position="1"/>
        <end position="28"/>
    </location>
</feature>
<dbReference type="Proteomes" id="UP000295184">
    <property type="component" value="Unassembled WGS sequence"/>
</dbReference>
<accession>A0A4R1QK58</accession>
<evidence type="ECO:0000256" key="1">
    <source>
        <dbReference type="SAM" id="SignalP"/>
    </source>
</evidence>
<dbReference type="RefSeq" id="WP_058965257.1">
    <property type="nucleotide sequence ID" value="NZ_CABKVM010000017.1"/>
</dbReference>
<evidence type="ECO:0008006" key="4">
    <source>
        <dbReference type="Google" id="ProtNLM"/>
    </source>
</evidence>
<evidence type="ECO:0000313" key="2">
    <source>
        <dbReference type="EMBL" id="TCL54039.1"/>
    </source>
</evidence>
<dbReference type="STRING" id="1650663.GCA_001486665_02240"/>
<proteinExistence type="predicted"/>
<organism evidence="2 3">
    <name type="scientific">Allofournierella massiliensis</name>
    <dbReference type="NCBI Taxonomy" id="1650663"/>
    <lineage>
        <taxon>Bacteria</taxon>
        <taxon>Bacillati</taxon>
        <taxon>Bacillota</taxon>
        <taxon>Clostridia</taxon>
        <taxon>Eubacteriales</taxon>
        <taxon>Oscillospiraceae</taxon>
        <taxon>Allofournierella</taxon>
    </lineage>
</organism>
<name>A0A4R1QK58_9FIRM</name>
<dbReference type="OrthoDB" id="1835978at2"/>
<dbReference type="EMBL" id="SLUM01000024">
    <property type="protein sequence ID" value="TCL54039.1"/>
    <property type="molecule type" value="Genomic_DNA"/>
</dbReference>
<keyword evidence="1" id="KW-0732">Signal</keyword>
<dbReference type="AlphaFoldDB" id="A0A4R1QK58"/>
<reference evidence="2 3" key="1">
    <citation type="submission" date="2019-03" db="EMBL/GenBank/DDBJ databases">
        <title>Genomic Encyclopedia of Type Strains, Phase IV (KMG-IV): sequencing the most valuable type-strain genomes for metagenomic binning, comparative biology and taxonomic classification.</title>
        <authorList>
            <person name="Goeker M."/>
        </authorList>
    </citation>
    <scope>NUCLEOTIDE SEQUENCE [LARGE SCALE GENOMIC DNA]</scope>
    <source>
        <strain evidence="2 3">DSM 100451</strain>
    </source>
</reference>
<gene>
    <name evidence="2" type="ORF">EDD77_1243</name>
</gene>
<evidence type="ECO:0000313" key="3">
    <source>
        <dbReference type="Proteomes" id="UP000295184"/>
    </source>
</evidence>
<sequence>MKNHVTAKKMILLAAAAALFTACSPVESSDAVNSHSTVSVPASSTAEEVQNTQTRYRLVSSADGIFYGGRAQVEDGFYDLVYTKNVLSAAQNIVYTDFPSRHRVYLSSDVGSDHQSEDDTSYIPTAVGGATVFADDEYVYVLKKGSLLLQKASEQDAKSCIYRLNPNGSDRIALELSFDRVINSASGVFADGDALVLLVDSVDKDTSLHPELVRADFSSRRITTLMDLSETGLNLQNASLVNSFGDKLVLSSSKIGENGTLVRELYTLDPAKKAIVPLASFDTAEQYVFYRDDAIYYIESSENALYQFDPSSRESTLLLDEIAPPELEFDSVQAGFPAPEPYLEFFFTKGESSVTYYWNSATGQWHQKLLMDGDRPVTIYRIWQDYFLVKLQDKMVTYQDFTQNGQAYENQMAVAEYALIRQEDYWNGVPDYIRFTDDVYGNQG</sequence>
<protein>
    <recommendedName>
        <fullName evidence="4">Lipoprotein</fullName>
    </recommendedName>
</protein>
<dbReference type="PROSITE" id="PS51257">
    <property type="entry name" value="PROKAR_LIPOPROTEIN"/>
    <property type="match status" value="1"/>
</dbReference>